<gene>
    <name evidence="1" type="ORF">HPB49_010480</name>
</gene>
<protein>
    <submittedName>
        <fullName evidence="1">Uncharacterized protein</fullName>
    </submittedName>
</protein>
<dbReference type="EMBL" id="CM023477">
    <property type="protein sequence ID" value="KAH7937309.1"/>
    <property type="molecule type" value="Genomic_DNA"/>
</dbReference>
<evidence type="ECO:0000313" key="1">
    <source>
        <dbReference type="EMBL" id="KAH7937309.1"/>
    </source>
</evidence>
<name>A0ACB8C8V1_DERSI</name>
<keyword evidence="2" id="KW-1185">Reference proteome</keyword>
<comment type="caution">
    <text evidence="1">The sequence shown here is derived from an EMBL/GenBank/DDBJ whole genome shotgun (WGS) entry which is preliminary data.</text>
</comment>
<organism evidence="1 2">
    <name type="scientific">Dermacentor silvarum</name>
    <name type="common">Tick</name>
    <dbReference type="NCBI Taxonomy" id="543639"/>
    <lineage>
        <taxon>Eukaryota</taxon>
        <taxon>Metazoa</taxon>
        <taxon>Ecdysozoa</taxon>
        <taxon>Arthropoda</taxon>
        <taxon>Chelicerata</taxon>
        <taxon>Arachnida</taxon>
        <taxon>Acari</taxon>
        <taxon>Parasitiformes</taxon>
        <taxon>Ixodida</taxon>
        <taxon>Ixodoidea</taxon>
        <taxon>Ixodidae</taxon>
        <taxon>Rhipicephalinae</taxon>
        <taxon>Dermacentor</taxon>
    </lineage>
</organism>
<proteinExistence type="predicted"/>
<sequence length="2157" mass="234222">MRLLTAVHDDCKAGKAEAAKADDGTAHQEAKGQPEGDSQTTASNLHNDHASNLHILDKSVTGKSDSLDESKEDKTAEAKHDNVDDSQHKTQCNTFTDDPDPTFLFEEVPLESIPLPEGPYIPPETQHCVSLEHEARASVSVPDIQPQSEKATKPRKRDIPPEQWLSQDAVSNDKDSISESSIKPTAKCSIETEPKSVKLDERKFTPEVKSQEVTPNSADTVQQRTVVGHSCTTAGQRKSDRFLRRQIQGNVVTQFMPGYLTFGNIIVNPAPPVYPPVRDQANSSSAELSGPPSGNCVQNVISKLEHGPTTLPASFTVEESRAVQNQSTENLVTPTEVSKCADTDSKRSHGNAQSASATTDRVVTDAELLAKRETRDDNKTRKGEPGGLPVKSRGQKDVHKHKEHTAVLSTDLKQATEGQETALLQSSKSTPRKKTQDNTSTQSEDFAAHVPKHVSVIGIATDRDSHTALSPKNEMLSHQTEPENPLPQLQEQICKEGSSTKPTENIAATQMSELQDEDNACRQAQSTKVEARLDKLATNPMEQATALLTESIAPRIIVMQDATSTLDNSNEDKTGESEVNVEQMNHGPDVSQKPNNVPVSLELTESTQSSTVQELDSAVHKCDSLSADVTPLCDLAVPPSMDSPTAANQKVQEPQEVSTKEPSPEPESFAVGELSSAPTAHKQEPEHSHHYEQQKQLDLEPKPLSELQKPEIIISTSGLAERAEREGTLPQQDSSVTMSTERISPSLKPTIVVASTSSPSPGGCTTEMKALLPETDYKNTAQELRLNHPSTETSGKTMVHVLENSNPLSDNSEAMSVNDRSPLEQSHKNTHQHGLPRKKQLQVSHEPAGKASGPTLLSAVVSHDKSEKLAANVPEHSLSSLPTESLETKPALYELPPGDNGASACEIPANQPEREPILTKYDNTISSNDNENESASCLNEEESSAQQGELEREYIEETSDLADKLMQPASDVTCDQPLTQAMVADRENLSKDPSMKDRENEETLLSFSQLQRISETIDVTNNVVQHAHHTSTDTAATIQYQFEKDIGTDEARPITAAQPSQGAQTEITSLISKNENVIIKQVISVSSHTSEQFRDGSRESAHLVCGTNQLEMTANDCKRALSVRPPSEDAGDESKILSKEHASTKRTENESLLTQEHDTFKAETAKGEEITASSDYEEMESSAEHSRDQCAQFILGEVRVGAKQGDMDNTTVLGQSDDSACNRVLEVKTDTLQEGVADIVQDLTMTPALEGVDRTSSLLSNQEAMTLSQTDLSHSTEEYRRDSGSELASKDEIKDLQGATADGEQDYMAPPASKDNEDVSAMNQKWASHRQEAADISPIEALPNNSTDEPVFVDRIANLKEGTASAEQHHSARSTSNHVEAESMLLLPTEEKTSMELTNVRSPLLEGREKAKSADAPLLEDGGEQLQESSAVTEHNILAALSTRDESENAQVLLTGQEAHLNMPITQEVNAPIGEKLCEFKMNTPAVQAFASNLRDVSRPTSLENNEVQMSLVHTADEMTKANSVNGESKTNSGDDGDQQLHEVCRAVTEYDTEPASSSMDENLLNQAKQANALPGDDQLQSHALPHEINAAVPPVPNWAQRDEESAGKPAIGLAEVDENEILVITVAEESLSEESRDKADNCQQHDHVNENIPRPTQHSIPSFKNQTTHDKVASVGIVSLPREPDIDGNANMQRNTVIQPEQPGVSPTFDASTESALFASSLEERISTSVAETAIVLSTQAGLEVIEVASVIEVSAEEIILSPDISPMHSCHLTETSQQVSAARTNEQSSQLVSTSEGRAESTAYAVGHPALASCDQGPAEFLITGSCNEELSIIPQAEQEMQDSAAEERGDVADGMSGNDIHSTEESIHVTKSPPPAVTESTRQVEAEKQLAVFIEQTEPTREDTLAGEEEFFFASFWLSCCVVPLLFEMNSGPDKPFAALKEVAARLDVEIPNAANCLEGPRTTAACTSARKVSEMATVLEAELKLVELRLEKVVKEKLASIQELTECLKQTDCDNKETLQKLIPLGFKVPDHLLPALQNLSLQCDQVTAKEAADDTLEDSACSLRKPSQVPSNLSRSSLRIWNSKHASRSPPRRFHGSSNLDRYLEEIGNEDTVTVMNYKPQASRTAAKPAVASGTPDRESAAPVQKVNTVVH</sequence>
<reference evidence="1" key="1">
    <citation type="submission" date="2020-05" db="EMBL/GenBank/DDBJ databases">
        <title>Large-scale comparative analyses of tick genomes elucidate their genetic diversity and vector capacities.</title>
        <authorList>
            <person name="Jia N."/>
            <person name="Wang J."/>
            <person name="Shi W."/>
            <person name="Du L."/>
            <person name="Sun Y."/>
            <person name="Zhan W."/>
            <person name="Jiang J."/>
            <person name="Wang Q."/>
            <person name="Zhang B."/>
            <person name="Ji P."/>
            <person name="Sakyi L.B."/>
            <person name="Cui X."/>
            <person name="Yuan T."/>
            <person name="Jiang B."/>
            <person name="Yang W."/>
            <person name="Lam T.T.-Y."/>
            <person name="Chang Q."/>
            <person name="Ding S."/>
            <person name="Wang X."/>
            <person name="Zhu J."/>
            <person name="Ruan X."/>
            <person name="Zhao L."/>
            <person name="Wei J."/>
            <person name="Que T."/>
            <person name="Du C."/>
            <person name="Cheng J."/>
            <person name="Dai P."/>
            <person name="Han X."/>
            <person name="Huang E."/>
            <person name="Gao Y."/>
            <person name="Liu J."/>
            <person name="Shao H."/>
            <person name="Ye R."/>
            <person name="Li L."/>
            <person name="Wei W."/>
            <person name="Wang X."/>
            <person name="Wang C."/>
            <person name="Yang T."/>
            <person name="Huo Q."/>
            <person name="Li W."/>
            <person name="Guo W."/>
            <person name="Chen H."/>
            <person name="Zhou L."/>
            <person name="Ni X."/>
            <person name="Tian J."/>
            <person name="Zhou Y."/>
            <person name="Sheng Y."/>
            <person name="Liu T."/>
            <person name="Pan Y."/>
            <person name="Xia L."/>
            <person name="Li J."/>
            <person name="Zhao F."/>
            <person name="Cao W."/>
        </authorList>
    </citation>
    <scope>NUCLEOTIDE SEQUENCE</scope>
    <source>
        <strain evidence="1">Dsil-2018</strain>
    </source>
</reference>
<evidence type="ECO:0000313" key="2">
    <source>
        <dbReference type="Proteomes" id="UP000821865"/>
    </source>
</evidence>
<accession>A0ACB8C8V1</accession>
<dbReference type="Proteomes" id="UP000821865">
    <property type="component" value="Chromosome 8"/>
</dbReference>